<keyword evidence="10" id="KW-1185">Reference proteome</keyword>
<comment type="function">
    <text evidence="1">Is involved in generating a small heat-stable compound (Nod), an acylated oligomer of N-acetylglucosamine, that stimulates mitosis in various plant protoplasts.</text>
</comment>
<evidence type="ECO:0000259" key="8">
    <source>
        <dbReference type="PROSITE" id="PS51677"/>
    </source>
</evidence>
<evidence type="ECO:0000313" key="10">
    <source>
        <dbReference type="Proteomes" id="UP000318055"/>
    </source>
</evidence>
<dbReference type="OrthoDB" id="115239at2"/>
<dbReference type="Proteomes" id="UP000318055">
    <property type="component" value="Chromosome"/>
</dbReference>
<feature type="domain" description="NodB homology" evidence="8">
    <location>
        <begin position="21"/>
        <end position="247"/>
    </location>
</feature>
<evidence type="ECO:0000256" key="6">
    <source>
        <dbReference type="ARBA" id="ARBA00032976"/>
    </source>
</evidence>
<name>A0A518RB68_9SPHN</name>
<feature type="signal peptide" evidence="7">
    <location>
        <begin position="1"/>
        <end position="19"/>
    </location>
</feature>
<dbReference type="PANTHER" id="PTHR10587">
    <property type="entry name" value="GLYCOSYL TRANSFERASE-RELATED"/>
    <property type="match status" value="1"/>
</dbReference>
<evidence type="ECO:0000256" key="1">
    <source>
        <dbReference type="ARBA" id="ARBA00003236"/>
    </source>
</evidence>
<dbReference type="EMBL" id="CP042239">
    <property type="protein sequence ID" value="QDX24725.1"/>
    <property type="molecule type" value="Genomic_DNA"/>
</dbReference>
<dbReference type="InterPro" id="IPR002509">
    <property type="entry name" value="NODB_dom"/>
</dbReference>
<dbReference type="GO" id="GO:0016020">
    <property type="term" value="C:membrane"/>
    <property type="evidence" value="ECO:0007669"/>
    <property type="project" value="TreeGrafter"/>
</dbReference>
<evidence type="ECO:0000256" key="3">
    <source>
        <dbReference type="ARBA" id="ARBA00020071"/>
    </source>
</evidence>
<dbReference type="PROSITE" id="PS51677">
    <property type="entry name" value="NODB"/>
    <property type="match status" value="1"/>
</dbReference>
<gene>
    <name evidence="9" type="ORF">FPZ54_00895</name>
</gene>
<dbReference type="InterPro" id="IPR011330">
    <property type="entry name" value="Glyco_hydro/deAcase_b/a-brl"/>
</dbReference>
<sequence>MKLVTALIACLLLALPATAQKRIALSFDDAPRGAGAFLDPDTRAKKLTAALRKAGVKQAVFFVNPGTIGQPGHGDGLANLDRYVKAGHVLANHGWSHLKLASTETQAYLADLDRAEAWLKPRPGYRPWFRFPFLDEGGKDKAKRDAIRAGLKARGLTNGYVTAESSDWNIEALAIAAKQAGKNIDMKALRDLYVESHVEAAEFYDALALKTLGRSPAHVMLLHETDIAALFIGDLVKALKAKGWTIVTADQAYADPLRDAAPDTPHAQGTLIEALAWEKGLPAPRWYDRNDLRIANPLFARRVLGEGE</sequence>
<dbReference type="KEGG" id="ssua:FPZ54_00895"/>
<dbReference type="GO" id="GO:0016810">
    <property type="term" value="F:hydrolase activity, acting on carbon-nitrogen (but not peptide) bonds"/>
    <property type="evidence" value="ECO:0007669"/>
    <property type="project" value="InterPro"/>
</dbReference>
<keyword evidence="5" id="KW-0378">Hydrolase</keyword>
<protein>
    <recommendedName>
        <fullName evidence="3">Chitooligosaccharide deacetylase</fullName>
    </recommendedName>
    <alternativeName>
        <fullName evidence="6">Nodulation protein B</fullName>
    </alternativeName>
</protein>
<organism evidence="9 10">
    <name type="scientific">Sphingomonas suaedae</name>
    <dbReference type="NCBI Taxonomy" id="2599297"/>
    <lineage>
        <taxon>Bacteria</taxon>
        <taxon>Pseudomonadati</taxon>
        <taxon>Pseudomonadota</taxon>
        <taxon>Alphaproteobacteria</taxon>
        <taxon>Sphingomonadales</taxon>
        <taxon>Sphingomonadaceae</taxon>
        <taxon>Sphingomonas</taxon>
    </lineage>
</organism>
<evidence type="ECO:0000256" key="5">
    <source>
        <dbReference type="ARBA" id="ARBA00022801"/>
    </source>
</evidence>
<evidence type="ECO:0000256" key="7">
    <source>
        <dbReference type="SAM" id="SignalP"/>
    </source>
</evidence>
<keyword evidence="7" id="KW-0732">Signal</keyword>
<dbReference type="RefSeq" id="WP_145844291.1">
    <property type="nucleotide sequence ID" value="NZ_CP042239.1"/>
</dbReference>
<reference evidence="9 10" key="1">
    <citation type="submission" date="2019-07" db="EMBL/GenBank/DDBJ databases">
        <title>Sphingomonas alkalisoli sp. nov., isolated from rhizosphere soil of Suaedae salsa.</title>
        <authorList>
            <person name="Zhang H."/>
            <person name="Xu L."/>
            <person name="Zhang J.-X."/>
            <person name="Sun J.-Q."/>
        </authorList>
    </citation>
    <scope>NUCLEOTIDE SEQUENCE [LARGE SCALE GENOMIC DNA]</scope>
    <source>
        <strain evidence="9 10">XS-10</strain>
    </source>
</reference>
<dbReference type="GO" id="GO:0046872">
    <property type="term" value="F:metal ion binding"/>
    <property type="evidence" value="ECO:0007669"/>
    <property type="project" value="UniProtKB-KW"/>
</dbReference>
<dbReference type="SUPFAM" id="SSF88713">
    <property type="entry name" value="Glycoside hydrolase/deacetylase"/>
    <property type="match status" value="1"/>
</dbReference>
<dbReference type="AlphaFoldDB" id="A0A518RB68"/>
<proteinExistence type="inferred from homology"/>
<feature type="chain" id="PRO_5021943533" description="Chitooligosaccharide deacetylase" evidence="7">
    <location>
        <begin position="20"/>
        <end position="308"/>
    </location>
</feature>
<dbReference type="PANTHER" id="PTHR10587:SF133">
    <property type="entry name" value="CHITIN DEACETYLASE 1-RELATED"/>
    <property type="match status" value="1"/>
</dbReference>
<comment type="similarity">
    <text evidence="2">Belongs to the polysaccharide deacetylase family.</text>
</comment>
<dbReference type="Gene3D" id="3.20.20.370">
    <property type="entry name" value="Glycoside hydrolase/deacetylase"/>
    <property type="match status" value="1"/>
</dbReference>
<evidence type="ECO:0000256" key="2">
    <source>
        <dbReference type="ARBA" id="ARBA00010973"/>
    </source>
</evidence>
<dbReference type="GO" id="GO:0005975">
    <property type="term" value="P:carbohydrate metabolic process"/>
    <property type="evidence" value="ECO:0007669"/>
    <property type="project" value="InterPro"/>
</dbReference>
<evidence type="ECO:0000256" key="4">
    <source>
        <dbReference type="ARBA" id="ARBA00022723"/>
    </source>
</evidence>
<dbReference type="Pfam" id="PF01522">
    <property type="entry name" value="Polysacc_deac_1"/>
    <property type="match status" value="1"/>
</dbReference>
<accession>A0A518RB68</accession>
<dbReference type="InterPro" id="IPR050248">
    <property type="entry name" value="Polysacc_deacetylase_ArnD"/>
</dbReference>
<evidence type="ECO:0000313" key="9">
    <source>
        <dbReference type="EMBL" id="QDX24725.1"/>
    </source>
</evidence>
<keyword evidence="4" id="KW-0479">Metal-binding</keyword>